<keyword evidence="2" id="KW-1185">Reference proteome</keyword>
<evidence type="ECO:0000313" key="1">
    <source>
        <dbReference type="EMBL" id="MEJ8667684.1"/>
    </source>
</evidence>
<evidence type="ECO:0000313" key="2">
    <source>
        <dbReference type="Proteomes" id="UP001376459"/>
    </source>
</evidence>
<organism evidence="1 2">
    <name type="scientific">Streptomyces machairae</name>
    <dbReference type="NCBI Taxonomy" id="3134109"/>
    <lineage>
        <taxon>Bacteria</taxon>
        <taxon>Bacillati</taxon>
        <taxon>Actinomycetota</taxon>
        <taxon>Actinomycetes</taxon>
        <taxon>Kitasatosporales</taxon>
        <taxon>Streptomycetaceae</taxon>
        <taxon>Streptomyces</taxon>
    </lineage>
</organism>
<accession>A0ABU8UFJ4</accession>
<protein>
    <submittedName>
        <fullName evidence="1">Uncharacterized protein</fullName>
    </submittedName>
</protein>
<name>A0ABU8UFJ4_9ACTN</name>
<proteinExistence type="predicted"/>
<dbReference type="Proteomes" id="UP001376459">
    <property type="component" value="Unassembled WGS sequence"/>
</dbReference>
<gene>
    <name evidence="1" type="ORF">WKI71_01220</name>
</gene>
<sequence length="75" mass="8488">MSACRRTRRYQALRRPKAERTYAFPSTTTTQTVLADHRPSACRTRKSISAASMTVFMDPPSPCLALPTRRWSSPT</sequence>
<dbReference type="EMBL" id="JBBKAK010000001">
    <property type="protein sequence ID" value="MEJ8667684.1"/>
    <property type="molecule type" value="Genomic_DNA"/>
</dbReference>
<comment type="caution">
    <text evidence="1">The sequence shown here is derived from an EMBL/GenBank/DDBJ whole genome shotgun (WGS) entry which is preliminary data.</text>
</comment>
<reference evidence="1 2" key="1">
    <citation type="submission" date="2024-03" db="EMBL/GenBank/DDBJ databases">
        <title>Novel Streptomyces species of biotechnological and ecological value are a feature of Machair soil.</title>
        <authorList>
            <person name="Prole J.R."/>
            <person name="Goodfellow M."/>
            <person name="Allenby N."/>
            <person name="Ward A.C."/>
        </authorList>
    </citation>
    <scope>NUCLEOTIDE SEQUENCE [LARGE SCALE GENOMIC DNA]</scope>
    <source>
        <strain evidence="1 2">MS1.AVA.1</strain>
    </source>
</reference>